<dbReference type="RefSeq" id="WP_246428743.1">
    <property type="nucleotide sequence ID" value="NZ_JACHHN010000006.1"/>
</dbReference>
<gene>
    <name evidence="1" type="ORF">HNQ50_003159</name>
</gene>
<keyword evidence="2" id="KW-1185">Reference proteome</keyword>
<organism evidence="1 2">
    <name type="scientific">Silvimonas terrae</name>
    <dbReference type="NCBI Taxonomy" id="300266"/>
    <lineage>
        <taxon>Bacteria</taxon>
        <taxon>Pseudomonadati</taxon>
        <taxon>Pseudomonadota</taxon>
        <taxon>Betaproteobacteria</taxon>
        <taxon>Neisseriales</taxon>
        <taxon>Chitinibacteraceae</taxon>
        <taxon>Silvimonas</taxon>
    </lineage>
</organism>
<dbReference type="EMBL" id="JACHHN010000006">
    <property type="protein sequence ID" value="MBB5192418.1"/>
    <property type="molecule type" value="Genomic_DNA"/>
</dbReference>
<proteinExistence type="predicted"/>
<accession>A0A840RIR5</accession>
<reference evidence="1 2" key="1">
    <citation type="submission" date="2020-08" db="EMBL/GenBank/DDBJ databases">
        <title>Genomic Encyclopedia of Type Strains, Phase IV (KMG-IV): sequencing the most valuable type-strain genomes for metagenomic binning, comparative biology and taxonomic classification.</title>
        <authorList>
            <person name="Goeker M."/>
        </authorList>
    </citation>
    <scope>NUCLEOTIDE SEQUENCE [LARGE SCALE GENOMIC DNA]</scope>
    <source>
        <strain evidence="1 2">DSM 18233</strain>
    </source>
</reference>
<dbReference type="InterPro" id="IPR010662">
    <property type="entry name" value="RBBP9/YdeN"/>
</dbReference>
<dbReference type="AlphaFoldDB" id="A0A840RIR5"/>
<dbReference type="Gene3D" id="3.40.50.1820">
    <property type="entry name" value="alpha/beta hydrolase"/>
    <property type="match status" value="1"/>
</dbReference>
<evidence type="ECO:0000313" key="2">
    <source>
        <dbReference type="Proteomes" id="UP000543030"/>
    </source>
</evidence>
<evidence type="ECO:0008006" key="3">
    <source>
        <dbReference type="Google" id="ProtNLM"/>
    </source>
</evidence>
<dbReference type="InterPro" id="IPR029058">
    <property type="entry name" value="AB_hydrolase_fold"/>
</dbReference>
<dbReference type="Proteomes" id="UP000543030">
    <property type="component" value="Unassembled WGS sequence"/>
</dbReference>
<dbReference type="GO" id="GO:0016787">
    <property type="term" value="F:hydrolase activity"/>
    <property type="evidence" value="ECO:0007669"/>
    <property type="project" value="InterPro"/>
</dbReference>
<dbReference type="Pfam" id="PF06821">
    <property type="entry name" value="Ser_hydrolase"/>
    <property type="match status" value="1"/>
</dbReference>
<name>A0A840RIR5_9NEIS</name>
<comment type="caution">
    <text evidence="1">The sequence shown here is derived from an EMBL/GenBank/DDBJ whole genome shotgun (WGS) entry which is preliminary data.</text>
</comment>
<protein>
    <recommendedName>
        <fullName evidence="3">Alpha/beta hydrolase</fullName>
    </recommendedName>
</protein>
<dbReference type="SUPFAM" id="SSF53474">
    <property type="entry name" value="alpha/beta-Hydrolases"/>
    <property type="match status" value="1"/>
</dbReference>
<sequence length="195" mass="21478">MMIDPIERWLEAGNSIVVAPGWRGSGDEHWQTRWCEQYPELIRVEQQDWEKPRAAEWVAELERTLDRAPGRAVLVAHSLGCVTVGHWSALTRRAHQIGGALLVAPADVTRDEAPDSFQGFMPLPARPLPFPSVVVASDNDPTCTLDRATALAATWGSELVPLSGVGHINVDSGHGDWPVGVKLLRQLLRKLGRMN</sequence>
<evidence type="ECO:0000313" key="1">
    <source>
        <dbReference type="EMBL" id="MBB5192418.1"/>
    </source>
</evidence>